<evidence type="ECO:0000313" key="5">
    <source>
        <dbReference type="EMBL" id="EAY19158.1"/>
    </source>
</evidence>
<evidence type="ECO:0000256" key="2">
    <source>
        <dbReference type="ARBA" id="ARBA00023015"/>
    </source>
</evidence>
<dbReference type="FunCoup" id="A2DKI1">
    <property type="interactions" value="83"/>
</dbReference>
<dbReference type="Gene3D" id="2.30.30.1020">
    <property type="entry name" value="CCR4-NOT complex subunit 2/3/5, C-terminal domain"/>
    <property type="match status" value="1"/>
</dbReference>
<dbReference type="VEuPathDB" id="TrichDB:TVAGG3_0996830"/>
<dbReference type="SMR" id="A2DKI1"/>
<dbReference type="GO" id="GO:0030015">
    <property type="term" value="C:CCR4-NOT core complex"/>
    <property type="evidence" value="ECO:0007669"/>
    <property type="project" value="InterPro"/>
</dbReference>
<sequence length="215" mass="24236">MKSTFSWLTSQQNGAQQFQIHPNSPSSATANLKVEKPTLNSVIIQNSKQPMQNTSTTSINLSPQRVSPKISRIVRNTNQPELPKQYSLETVADKFENEVTFNETDINSLGIDLNSEDALLPNLKSIVSELPLGSLSAYKIPESFNFDSPKSLEPFKKFASTETLLFIFYSQPRTKNQIDAANALLSKGFTFDKFWKDQDGKYFNPELWKFSDAVN</sequence>
<dbReference type="InParanoid" id="A2DKI1"/>
<reference evidence="5" key="1">
    <citation type="submission" date="2006-10" db="EMBL/GenBank/DDBJ databases">
        <authorList>
            <person name="Amadeo P."/>
            <person name="Zhao Q."/>
            <person name="Wortman J."/>
            <person name="Fraser-Liggett C."/>
            <person name="Carlton J."/>
        </authorList>
    </citation>
    <scope>NUCLEOTIDE SEQUENCE</scope>
    <source>
        <strain evidence="5">G3</strain>
    </source>
</reference>
<dbReference type="KEGG" id="tva:5464678"/>
<keyword evidence="3" id="KW-0804">Transcription</keyword>
<evidence type="ECO:0000256" key="3">
    <source>
        <dbReference type="ARBA" id="ARBA00023163"/>
    </source>
</evidence>
<dbReference type="VEuPathDB" id="TrichDB:TVAG_190530"/>
<dbReference type="InterPro" id="IPR038635">
    <property type="entry name" value="CCR4-NOT_su2/3/5_C_sf"/>
</dbReference>
<comment type="similarity">
    <text evidence="1">Belongs to the CNOT2/3/5 family.</text>
</comment>
<dbReference type="InterPro" id="IPR007282">
    <property type="entry name" value="NOT2/3/5_C"/>
</dbReference>
<dbReference type="STRING" id="5722.A2DKI1"/>
<protein>
    <recommendedName>
        <fullName evidence="4">NOT2/NOT3/NOT5 C-terminal domain-containing protein</fullName>
    </recommendedName>
</protein>
<organism evidence="5 6">
    <name type="scientific">Trichomonas vaginalis (strain ATCC PRA-98 / G3)</name>
    <dbReference type="NCBI Taxonomy" id="412133"/>
    <lineage>
        <taxon>Eukaryota</taxon>
        <taxon>Metamonada</taxon>
        <taxon>Parabasalia</taxon>
        <taxon>Trichomonadida</taxon>
        <taxon>Trichomonadidae</taxon>
        <taxon>Trichomonas</taxon>
    </lineage>
</organism>
<reference evidence="5" key="2">
    <citation type="journal article" date="2007" name="Science">
        <title>Draft genome sequence of the sexually transmitted pathogen Trichomonas vaginalis.</title>
        <authorList>
            <person name="Carlton J.M."/>
            <person name="Hirt R.P."/>
            <person name="Silva J.C."/>
            <person name="Delcher A.L."/>
            <person name="Schatz M."/>
            <person name="Zhao Q."/>
            <person name="Wortman J.R."/>
            <person name="Bidwell S.L."/>
            <person name="Alsmark U.C.M."/>
            <person name="Besteiro S."/>
            <person name="Sicheritz-Ponten T."/>
            <person name="Noel C.J."/>
            <person name="Dacks J.B."/>
            <person name="Foster P.G."/>
            <person name="Simillion C."/>
            <person name="Van de Peer Y."/>
            <person name="Miranda-Saavedra D."/>
            <person name="Barton G.J."/>
            <person name="Westrop G.D."/>
            <person name="Mueller S."/>
            <person name="Dessi D."/>
            <person name="Fiori P.L."/>
            <person name="Ren Q."/>
            <person name="Paulsen I."/>
            <person name="Zhang H."/>
            <person name="Bastida-Corcuera F.D."/>
            <person name="Simoes-Barbosa A."/>
            <person name="Brown M.T."/>
            <person name="Hayes R.D."/>
            <person name="Mukherjee M."/>
            <person name="Okumura C.Y."/>
            <person name="Schneider R."/>
            <person name="Smith A.J."/>
            <person name="Vanacova S."/>
            <person name="Villalvazo M."/>
            <person name="Haas B.J."/>
            <person name="Pertea M."/>
            <person name="Feldblyum T.V."/>
            <person name="Utterback T.R."/>
            <person name="Shu C.L."/>
            <person name="Osoegawa K."/>
            <person name="de Jong P.J."/>
            <person name="Hrdy I."/>
            <person name="Horvathova L."/>
            <person name="Zubacova Z."/>
            <person name="Dolezal P."/>
            <person name="Malik S.B."/>
            <person name="Logsdon J.M. Jr."/>
            <person name="Henze K."/>
            <person name="Gupta A."/>
            <person name="Wang C.C."/>
            <person name="Dunne R.L."/>
            <person name="Upcroft J.A."/>
            <person name="Upcroft P."/>
            <person name="White O."/>
            <person name="Salzberg S.L."/>
            <person name="Tang P."/>
            <person name="Chiu C.-H."/>
            <person name="Lee Y.-S."/>
            <person name="Embley T.M."/>
            <person name="Coombs G.H."/>
            <person name="Mottram J.C."/>
            <person name="Tachezy J."/>
            <person name="Fraser-Liggett C.M."/>
            <person name="Johnson P.J."/>
        </authorList>
    </citation>
    <scope>NUCLEOTIDE SEQUENCE [LARGE SCALE GENOMIC DNA]</scope>
    <source>
        <strain evidence="5">G3</strain>
    </source>
</reference>
<evidence type="ECO:0000259" key="4">
    <source>
        <dbReference type="Pfam" id="PF04153"/>
    </source>
</evidence>
<dbReference type="Proteomes" id="UP000001542">
    <property type="component" value="Unassembled WGS sequence"/>
</dbReference>
<dbReference type="GO" id="GO:0006355">
    <property type="term" value="P:regulation of DNA-templated transcription"/>
    <property type="evidence" value="ECO:0007669"/>
    <property type="project" value="InterPro"/>
</dbReference>
<evidence type="ECO:0000256" key="1">
    <source>
        <dbReference type="ARBA" id="ARBA00007682"/>
    </source>
</evidence>
<evidence type="ECO:0000313" key="6">
    <source>
        <dbReference type="Proteomes" id="UP000001542"/>
    </source>
</evidence>
<dbReference type="RefSeq" id="XP_001580144.1">
    <property type="nucleotide sequence ID" value="XM_001580094.1"/>
</dbReference>
<dbReference type="Pfam" id="PF04153">
    <property type="entry name" value="NOT2_3_5_C"/>
    <property type="match status" value="1"/>
</dbReference>
<dbReference type="PANTHER" id="PTHR23326">
    <property type="entry name" value="CCR4 NOT-RELATED"/>
    <property type="match status" value="1"/>
</dbReference>
<accession>A2DKI1</accession>
<dbReference type="EMBL" id="DS113211">
    <property type="protein sequence ID" value="EAY19158.1"/>
    <property type="molecule type" value="Genomic_DNA"/>
</dbReference>
<gene>
    <name evidence="5" type="ORF">TVAG_190530</name>
</gene>
<dbReference type="InterPro" id="IPR040168">
    <property type="entry name" value="Not2/3/5"/>
</dbReference>
<feature type="domain" description="NOT2/NOT3/NOT5 C-terminal" evidence="4">
    <location>
        <begin position="137"/>
        <end position="193"/>
    </location>
</feature>
<dbReference type="AlphaFoldDB" id="A2DKI1"/>
<proteinExistence type="inferred from homology"/>
<dbReference type="OrthoDB" id="25391at2759"/>
<keyword evidence="6" id="KW-1185">Reference proteome</keyword>
<name>A2DKI1_TRIV3</name>
<keyword evidence="2" id="KW-0805">Transcription regulation</keyword>